<accession>A0AA39I3E3</accession>
<sequence>MCNIIKKKSAAKPKPPVDASTARPVKKLPPKPLPVKSLPPKALPATTPHSNIAPSPKAPPPKKPQEAKTSEIFPAQAKPTKSESKKTEISVQNTQGSSARSRSGKKTGKAVAVTSQKKTAVPTLISRRNERNVDKTQEQLSSMQKSIAPQSRIGDICFQLPQTSVKKKVQNSPIAKTPPILPTLPKPPKPPKSPKPEVVTEAKAQVKAKPPVEEDTVYQKKLMRQRSRTTTSSSERPTEDATVDGGGDDSTQDDESPECYMWDDDDIVFVCHDQIAELENEDLARLEDIAATTPPFTKWNPLATVEEMEDRHLFTRGVLTSYTLTSTGMTFPNQNDLAEFQEGAAKNAVPEGPQITFVDYNKNDIVEINKDQVLLKKPVKDHTMSLSENATMPSNISRLVESSKIGRTCATVSSVYEEEASSKLQDTEIDNEEAEYDEPKSCGCIHEEQKVEVVLHV</sequence>
<gene>
    <name evidence="2" type="ORF">QR680_012363</name>
</gene>
<feature type="compositionally biased region" description="Low complexity" evidence="1">
    <location>
        <begin position="34"/>
        <end position="45"/>
    </location>
</feature>
<feature type="region of interest" description="Disordered" evidence="1">
    <location>
        <begin position="1"/>
        <end position="148"/>
    </location>
</feature>
<name>A0AA39I3E3_9BILA</name>
<evidence type="ECO:0000313" key="3">
    <source>
        <dbReference type="Proteomes" id="UP001175271"/>
    </source>
</evidence>
<evidence type="ECO:0000313" key="2">
    <source>
        <dbReference type="EMBL" id="KAK0416231.1"/>
    </source>
</evidence>
<dbReference type="Proteomes" id="UP001175271">
    <property type="component" value="Unassembled WGS sequence"/>
</dbReference>
<feature type="compositionally biased region" description="Acidic residues" evidence="1">
    <location>
        <begin position="246"/>
        <end position="259"/>
    </location>
</feature>
<reference evidence="2" key="1">
    <citation type="submission" date="2023-06" db="EMBL/GenBank/DDBJ databases">
        <title>Genomic analysis of the entomopathogenic nematode Steinernema hermaphroditum.</title>
        <authorList>
            <person name="Schwarz E.M."/>
            <person name="Heppert J.K."/>
            <person name="Baniya A."/>
            <person name="Schwartz H.T."/>
            <person name="Tan C.-H."/>
            <person name="Antoshechkin I."/>
            <person name="Sternberg P.W."/>
            <person name="Goodrich-Blair H."/>
            <person name="Dillman A.R."/>
        </authorList>
    </citation>
    <scope>NUCLEOTIDE SEQUENCE</scope>
    <source>
        <strain evidence="2">PS9179</strain>
        <tissue evidence="2">Whole animal</tissue>
    </source>
</reference>
<keyword evidence="3" id="KW-1185">Reference proteome</keyword>
<dbReference type="AlphaFoldDB" id="A0AA39I3E3"/>
<feature type="region of interest" description="Disordered" evidence="1">
    <location>
        <begin position="164"/>
        <end position="259"/>
    </location>
</feature>
<feature type="compositionally biased region" description="Polar residues" evidence="1">
    <location>
        <begin position="89"/>
        <end position="101"/>
    </location>
</feature>
<organism evidence="2 3">
    <name type="scientific">Steinernema hermaphroditum</name>
    <dbReference type="NCBI Taxonomy" id="289476"/>
    <lineage>
        <taxon>Eukaryota</taxon>
        <taxon>Metazoa</taxon>
        <taxon>Ecdysozoa</taxon>
        <taxon>Nematoda</taxon>
        <taxon>Chromadorea</taxon>
        <taxon>Rhabditida</taxon>
        <taxon>Tylenchina</taxon>
        <taxon>Panagrolaimomorpha</taxon>
        <taxon>Strongyloidoidea</taxon>
        <taxon>Steinernematidae</taxon>
        <taxon>Steinernema</taxon>
    </lineage>
</organism>
<comment type="caution">
    <text evidence="2">The sequence shown here is derived from an EMBL/GenBank/DDBJ whole genome shotgun (WGS) entry which is preliminary data.</text>
</comment>
<dbReference type="EMBL" id="JAUCMV010000002">
    <property type="protein sequence ID" value="KAK0416231.1"/>
    <property type="molecule type" value="Genomic_DNA"/>
</dbReference>
<protein>
    <submittedName>
        <fullName evidence="2">Uncharacterized protein</fullName>
    </submittedName>
</protein>
<proteinExistence type="predicted"/>
<feature type="compositionally biased region" description="Basic residues" evidence="1">
    <location>
        <begin position="1"/>
        <end position="11"/>
    </location>
</feature>
<feature type="compositionally biased region" description="Pro residues" evidence="1">
    <location>
        <begin position="179"/>
        <end position="193"/>
    </location>
</feature>
<feature type="compositionally biased region" description="Basic and acidic residues" evidence="1">
    <location>
        <begin position="127"/>
        <end position="137"/>
    </location>
</feature>
<feature type="compositionally biased region" description="Polar residues" evidence="1">
    <location>
        <begin position="138"/>
        <end position="148"/>
    </location>
</feature>
<evidence type="ECO:0000256" key="1">
    <source>
        <dbReference type="SAM" id="MobiDB-lite"/>
    </source>
</evidence>